<dbReference type="EMBL" id="NQKI01000018">
    <property type="protein sequence ID" value="OZY59077.1"/>
    <property type="molecule type" value="Genomic_DNA"/>
</dbReference>
<evidence type="ECO:0000313" key="2">
    <source>
        <dbReference type="Proteomes" id="UP000215788"/>
    </source>
</evidence>
<accession>A0A266NAW4</accession>
<dbReference type="OrthoDB" id="7021051at2"/>
<dbReference type="Pfam" id="PF13988">
    <property type="entry name" value="DUF4225"/>
    <property type="match status" value="1"/>
</dbReference>
<dbReference type="AlphaFoldDB" id="A0A266NAW4"/>
<protein>
    <submittedName>
        <fullName evidence="1">Uncharacterized protein</fullName>
    </submittedName>
</protein>
<evidence type="ECO:0000313" key="1">
    <source>
        <dbReference type="EMBL" id="OZY59077.1"/>
    </source>
</evidence>
<reference evidence="1 2" key="1">
    <citation type="submission" date="2017-08" db="EMBL/GenBank/DDBJ databases">
        <title>Genomic and metabolic characterisation of spoilage-associated Pseudomonas species.</title>
        <authorList>
            <person name="Stanborough T."/>
            <person name="Fegan N."/>
            <person name="Powell S.M."/>
            <person name="Singh T."/>
            <person name="Tamplin M.L."/>
            <person name="Chandry P.S."/>
        </authorList>
    </citation>
    <scope>NUCLEOTIDE SEQUENCE [LARGE SCALE GENOMIC DNA]</scope>
    <source>
        <strain evidence="1 2">L1802</strain>
    </source>
</reference>
<proteinExistence type="predicted"/>
<dbReference type="RefSeq" id="WP_094993756.1">
    <property type="nucleotide sequence ID" value="NZ_NQKI01000018.1"/>
</dbReference>
<comment type="caution">
    <text evidence="1">The sequence shown here is derived from an EMBL/GenBank/DDBJ whole genome shotgun (WGS) entry which is preliminary data.</text>
</comment>
<sequence>MSDQQCDIHDVTKAASDLMSLGCTTSATYLDSIMQLKFSSIIANYVNELIREVNDGVISAWDGMQELIKEYDELANKAWFYAKNNAGIAGGFMQFKTGIESAVITRGFSLPYSGPMIAHGLNNIYEGGMNIYNSTNNTAGPVKEFYREIFRSDYYGDMTYYSFDLALAGVGPGRKVQKENTFKLFKNIPEDYERAYKQTGKIALTLEAFVDAINIQSIHTLKTEHHPKDGADGQH</sequence>
<dbReference type="InterPro" id="IPR025320">
    <property type="entry name" value="DUF4225"/>
</dbReference>
<organism evidence="1 2">
    <name type="scientific">Pseudomonas lundensis</name>
    <dbReference type="NCBI Taxonomy" id="86185"/>
    <lineage>
        <taxon>Bacteria</taxon>
        <taxon>Pseudomonadati</taxon>
        <taxon>Pseudomonadota</taxon>
        <taxon>Gammaproteobacteria</taxon>
        <taxon>Pseudomonadales</taxon>
        <taxon>Pseudomonadaceae</taxon>
        <taxon>Pseudomonas</taxon>
    </lineage>
</organism>
<name>A0A266NAW4_9PSED</name>
<dbReference type="Proteomes" id="UP000215788">
    <property type="component" value="Unassembled WGS sequence"/>
</dbReference>
<gene>
    <name evidence="1" type="ORF">CJF39_12805</name>
</gene>